<keyword evidence="9 12" id="KW-0718">Serine biosynthesis</keyword>
<feature type="binding site" evidence="12">
    <location>
        <position position="102"/>
    </location>
    <ligand>
        <name>pyridoxal 5'-phosphate</name>
        <dbReference type="ChEBI" id="CHEBI:597326"/>
    </ligand>
</feature>
<dbReference type="Proteomes" id="UP000006764">
    <property type="component" value="Chromosome"/>
</dbReference>
<dbReference type="FunFam" id="3.40.640.10:FF:000010">
    <property type="entry name" value="Phosphoserine aminotransferase"/>
    <property type="match status" value="1"/>
</dbReference>
<feature type="binding site" evidence="12">
    <location>
        <begin position="76"/>
        <end position="77"/>
    </location>
    <ligand>
        <name>pyridoxal 5'-phosphate</name>
        <dbReference type="ChEBI" id="CHEBI:597326"/>
    </ligand>
</feature>
<feature type="binding site" evidence="12">
    <location>
        <position position="42"/>
    </location>
    <ligand>
        <name>L-glutamate</name>
        <dbReference type="ChEBI" id="CHEBI:29985"/>
    </ligand>
</feature>
<dbReference type="GO" id="GO:0005737">
    <property type="term" value="C:cytoplasm"/>
    <property type="evidence" value="ECO:0007669"/>
    <property type="project" value="UniProtKB-SubCell"/>
</dbReference>
<dbReference type="InterPro" id="IPR022278">
    <property type="entry name" value="Pser_aminoTfrase"/>
</dbReference>
<keyword evidence="12" id="KW-0963">Cytoplasm</keyword>
<dbReference type="NCBIfam" id="NF003764">
    <property type="entry name" value="PRK05355.1"/>
    <property type="match status" value="1"/>
</dbReference>
<dbReference type="CDD" id="cd00611">
    <property type="entry name" value="PSAT_like"/>
    <property type="match status" value="1"/>
</dbReference>
<dbReference type="KEGG" id="apac:S7S_10735"/>
<dbReference type="InterPro" id="IPR015421">
    <property type="entry name" value="PyrdxlP-dep_Trfase_major"/>
</dbReference>
<dbReference type="PANTHER" id="PTHR43247:SF1">
    <property type="entry name" value="PHOSPHOSERINE AMINOTRANSFERASE"/>
    <property type="match status" value="1"/>
</dbReference>
<dbReference type="GO" id="GO:0008615">
    <property type="term" value="P:pyridoxine biosynthetic process"/>
    <property type="evidence" value="ECO:0007669"/>
    <property type="project" value="UniProtKB-UniRule"/>
</dbReference>
<evidence type="ECO:0000313" key="14">
    <source>
        <dbReference type="EMBL" id="AJD48559.1"/>
    </source>
</evidence>
<dbReference type="AlphaFoldDB" id="A0A0B4XJW5"/>
<gene>
    <name evidence="12" type="primary">serC</name>
    <name evidence="14" type="ORF">S7S_10735</name>
</gene>
<comment type="cofactor">
    <cofactor evidence="12">
        <name>pyridoxal 5'-phosphate</name>
        <dbReference type="ChEBI" id="CHEBI:597326"/>
    </cofactor>
    <text evidence="12">Binds 1 pyridoxal phosphate per subunit.</text>
</comment>
<evidence type="ECO:0000256" key="7">
    <source>
        <dbReference type="ARBA" id="ARBA00022898"/>
    </source>
</evidence>
<dbReference type="UniPathway" id="UPA00244">
    <property type="reaction ID" value="UER00311"/>
</dbReference>
<comment type="pathway">
    <text evidence="1 12">Cofactor biosynthesis; pyridoxine 5'-phosphate biosynthesis; pyridoxine 5'-phosphate from D-erythrose 4-phosphate: step 3/5.</text>
</comment>
<dbReference type="HOGENOM" id="CLU_034866_0_2_6"/>
<dbReference type="EC" id="2.6.1.52" evidence="12"/>
<evidence type="ECO:0000256" key="2">
    <source>
        <dbReference type="ARBA" id="ARBA00005099"/>
    </source>
</evidence>
<feature type="binding site" evidence="12">
    <location>
        <begin position="236"/>
        <end position="237"/>
    </location>
    <ligand>
        <name>pyridoxal 5'-phosphate</name>
        <dbReference type="ChEBI" id="CHEBI:597326"/>
    </ligand>
</feature>
<dbReference type="Gene3D" id="3.40.640.10">
    <property type="entry name" value="Type I PLP-dependent aspartate aminotransferase-like (Major domain)"/>
    <property type="match status" value="1"/>
</dbReference>
<comment type="subcellular location">
    <subcellularLocation>
        <location evidence="12">Cytoplasm</location>
    </subcellularLocation>
</comment>
<evidence type="ECO:0000259" key="13">
    <source>
        <dbReference type="Pfam" id="PF00266"/>
    </source>
</evidence>
<evidence type="ECO:0000256" key="6">
    <source>
        <dbReference type="ARBA" id="ARBA00022679"/>
    </source>
</evidence>
<sequence length="359" mass="39531">MSRAYNFCAGPAALPEDVLRQAASEMLDYHGRGLSVMEMSHRSDDYVAIAETAEQDLRDLLGISDDYAVLFLQGGASQQFAMVPMNLMGRDDVADYINTGQWSAKAIKEAKQFGKVNVAASSEATNFTTVPPQDTWQLSDNAAYLHYTPNETIGGVEYDFIPESRAPLVADLSSTILSRPLDVSKFGLIYAGAQKNIGPAGVCVVIVRKDLLERAGDQVPTMLRYKVHAENGSMYNTPPTYAWYLAGLVFKWLKAQGGLTAMEQLNRRKAEKLYGYIDASGFYSNPVEKHSRSWMNVPFVLADEQFDKPFLKEADAAGLLNLKGHRSVGGMRASIYNAVPEAAVDALIDFMKDFAQRHG</sequence>
<comment type="pathway">
    <text evidence="2 12">Amino-acid biosynthesis; L-serine biosynthesis; L-serine from 3-phospho-D-glycerate: step 2/3.</text>
</comment>
<dbReference type="InterPro" id="IPR000192">
    <property type="entry name" value="Aminotrans_V_dom"/>
</dbReference>
<dbReference type="STRING" id="391936.S7S_10735"/>
<comment type="subunit">
    <text evidence="12">Homodimer.</text>
</comment>
<reference evidence="14 15" key="1">
    <citation type="journal article" date="2012" name="J. Bacteriol.">
        <title>Genome sequence of an alkane-degrading bacterium, Alcanivorax pacificus type strain W11-5, isolated from deep sea sediment.</title>
        <authorList>
            <person name="Lai Q."/>
            <person name="Shao Z."/>
        </authorList>
    </citation>
    <scope>NUCLEOTIDE SEQUENCE [LARGE SCALE GENOMIC DNA]</scope>
    <source>
        <strain evidence="14 15">W11-5</strain>
    </source>
</reference>
<dbReference type="EMBL" id="CP004387">
    <property type="protein sequence ID" value="AJD48559.1"/>
    <property type="molecule type" value="Genomic_DNA"/>
</dbReference>
<keyword evidence="7 12" id="KW-0663">Pyridoxal phosphate</keyword>
<dbReference type="InterPro" id="IPR015422">
    <property type="entry name" value="PyrdxlP-dep_Trfase_small"/>
</dbReference>
<evidence type="ECO:0000256" key="12">
    <source>
        <dbReference type="HAMAP-Rule" id="MF_00160"/>
    </source>
</evidence>
<name>A0A0B4XJW5_9GAMM</name>
<evidence type="ECO:0000256" key="10">
    <source>
        <dbReference type="ARBA" id="ARBA00047630"/>
    </source>
</evidence>
<accession>A0A0B4XJW5</accession>
<dbReference type="HAMAP" id="MF_00160">
    <property type="entry name" value="SerC_aminotrans_5"/>
    <property type="match status" value="1"/>
</dbReference>
<keyword evidence="15" id="KW-1185">Reference proteome</keyword>
<comment type="catalytic activity">
    <reaction evidence="10 12">
        <text>4-(phosphooxy)-L-threonine + 2-oxoglutarate = (R)-3-hydroxy-2-oxo-4-phosphooxybutanoate + L-glutamate</text>
        <dbReference type="Rhea" id="RHEA:16573"/>
        <dbReference type="ChEBI" id="CHEBI:16810"/>
        <dbReference type="ChEBI" id="CHEBI:29985"/>
        <dbReference type="ChEBI" id="CHEBI:58452"/>
        <dbReference type="ChEBI" id="CHEBI:58538"/>
        <dbReference type="EC" id="2.6.1.52"/>
    </reaction>
</comment>
<feature type="modified residue" description="N6-(pyridoxal phosphate)lysine" evidence="12">
    <location>
        <position position="195"/>
    </location>
</feature>
<keyword evidence="6 12" id="KW-0808">Transferase</keyword>
<dbReference type="GO" id="GO:0030170">
    <property type="term" value="F:pyridoxal phosphate binding"/>
    <property type="evidence" value="ECO:0007669"/>
    <property type="project" value="UniProtKB-UniRule"/>
</dbReference>
<dbReference type="UniPathway" id="UPA00135">
    <property type="reaction ID" value="UER00197"/>
</dbReference>
<protein>
    <recommendedName>
        <fullName evidence="12">Phosphoserine aminotransferase</fullName>
        <ecNumber evidence="12">2.6.1.52</ecNumber>
    </recommendedName>
    <alternativeName>
        <fullName evidence="12">Phosphohydroxythreonine aminotransferase</fullName>
        <shortName evidence="12">PSAT</shortName>
    </alternativeName>
</protein>
<feature type="binding site" evidence="12">
    <location>
        <position position="171"/>
    </location>
    <ligand>
        <name>pyridoxal 5'-phosphate</name>
        <dbReference type="ChEBI" id="CHEBI:597326"/>
    </ligand>
</feature>
<evidence type="ECO:0000313" key="15">
    <source>
        <dbReference type="Proteomes" id="UP000006764"/>
    </source>
</evidence>
<evidence type="ECO:0000256" key="9">
    <source>
        <dbReference type="ARBA" id="ARBA00023299"/>
    </source>
</evidence>
<dbReference type="RefSeq" id="WP_008735063.1">
    <property type="nucleotide sequence ID" value="NZ_CP004387.1"/>
</dbReference>
<dbReference type="GO" id="GO:0004648">
    <property type="term" value="F:O-phospho-L-serine:2-oxoglutarate aminotransferase activity"/>
    <property type="evidence" value="ECO:0007669"/>
    <property type="project" value="UniProtKB-UniRule"/>
</dbReference>
<comment type="catalytic activity">
    <reaction evidence="11 12">
        <text>O-phospho-L-serine + 2-oxoglutarate = 3-phosphooxypyruvate + L-glutamate</text>
        <dbReference type="Rhea" id="RHEA:14329"/>
        <dbReference type="ChEBI" id="CHEBI:16810"/>
        <dbReference type="ChEBI" id="CHEBI:18110"/>
        <dbReference type="ChEBI" id="CHEBI:29985"/>
        <dbReference type="ChEBI" id="CHEBI:57524"/>
        <dbReference type="EC" id="2.6.1.52"/>
    </reaction>
</comment>
<dbReference type="NCBIfam" id="TIGR01364">
    <property type="entry name" value="serC_1"/>
    <property type="match status" value="1"/>
</dbReference>
<organism evidence="14 15">
    <name type="scientific">Isoalcanivorax pacificus W11-5</name>
    <dbReference type="NCBI Taxonomy" id="391936"/>
    <lineage>
        <taxon>Bacteria</taxon>
        <taxon>Pseudomonadati</taxon>
        <taxon>Pseudomonadota</taxon>
        <taxon>Gammaproteobacteria</taxon>
        <taxon>Oceanospirillales</taxon>
        <taxon>Alcanivoracaceae</taxon>
        <taxon>Isoalcanivorax</taxon>
    </lineage>
</organism>
<comment type="similarity">
    <text evidence="3 12">Belongs to the class-V pyridoxal-phosphate-dependent aminotransferase family. SerC subfamily.</text>
</comment>
<comment type="caution">
    <text evidence="12">Lacks conserved residue(s) required for the propagation of feature annotation.</text>
</comment>
<dbReference type="SUPFAM" id="SSF53383">
    <property type="entry name" value="PLP-dependent transferases"/>
    <property type="match status" value="1"/>
</dbReference>
<dbReference type="InterPro" id="IPR015424">
    <property type="entry name" value="PyrdxlP-dep_Trfase"/>
</dbReference>
<evidence type="ECO:0000256" key="4">
    <source>
        <dbReference type="ARBA" id="ARBA00022576"/>
    </source>
</evidence>
<dbReference type="GO" id="GO:0006564">
    <property type="term" value="P:L-serine biosynthetic process"/>
    <property type="evidence" value="ECO:0007669"/>
    <property type="project" value="UniProtKB-UniRule"/>
</dbReference>
<keyword evidence="4 12" id="KW-0032">Aminotransferase</keyword>
<evidence type="ECO:0000256" key="11">
    <source>
        <dbReference type="ARBA" id="ARBA00049007"/>
    </source>
</evidence>
<evidence type="ECO:0000256" key="3">
    <source>
        <dbReference type="ARBA" id="ARBA00006904"/>
    </source>
</evidence>
<evidence type="ECO:0000256" key="1">
    <source>
        <dbReference type="ARBA" id="ARBA00004915"/>
    </source>
</evidence>
<keyword evidence="8 12" id="KW-0664">Pyridoxine biosynthesis</keyword>
<evidence type="ECO:0000256" key="8">
    <source>
        <dbReference type="ARBA" id="ARBA00023096"/>
    </source>
</evidence>
<feature type="binding site" evidence="12">
    <location>
        <position position="194"/>
    </location>
    <ligand>
        <name>pyridoxal 5'-phosphate</name>
        <dbReference type="ChEBI" id="CHEBI:597326"/>
    </ligand>
</feature>
<proteinExistence type="inferred from homology"/>
<comment type="function">
    <text evidence="12">Catalyzes the reversible conversion of 3-phosphohydroxypyruvate to phosphoserine and of 3-hydroxy-2-oxo-4-phosphonooxybutanoate to phosphohydroxythreonine.</text>
</comment>
<dbReference type="FunFam" id="3.90.1150.10:FF:000006">
    <property type="entry name" value="Phosphoserine aminotransferase"/>
    <property type="match status" value="1"/>
</dbReference>
<feature type="binding site" evidence="12">
    <location>
        <position position="152"/>
    </location>
    <ligand>
        <name>pyridoxal 5'-phosphate</name>
        <dbReference type="ChEBI" id="CHEBI:597326"/>
    </ligand>
</feature>
<evidence type="ECO:0000256" key="5">
    <source>
        <dbReference type="ARBA" id="ARBA00022605"/>
    </source>
</evidence>
<dbReference type="Pfam" id="PF00266">
    <property type="entry name" value="Aminotran_5"/>
    <property type="match status" value="1"/>
</dbReference>
<keyword evidence="5 12" id="KW-0028">Amino-acid biosynthesis</keyword>
<dbReference type="OrthoDB" id="9809412at2"/>
<feature type="domain" description="Aminotransferase class V" evidence="13">
    <location>
        <begin position="5"/>
        <end position="347"/>
    </location>
</feature>
<dbReference type="PIRSF" id="PIRSF000525">
    <property type="entry name" value="SerC"/>
    <property type="match status" value="1"/>
</dbReference>
<dbReference type="PANTHER" id="PTHR43247">
    <property type="entry name" value="PHOSPHOSERINE AMINOTRANSFERASE"/>
    <property type="match status" value="1"/>
</dbReference>
<dbReference type="Gene3D" id="3.90.1150.10">
    <property type="entry name" value="Aspartate Aminotransferase, domain 1"/>
    <property type="match status" value="1"/>
</dbReference>